<dbReference type="Proteomes" id="UP001215598">
    <property type="component" value="Unassembled WGS sequence"/>
</dbReference>
<dbReference type="InterPro" id="IPR013922">
    <property type="entry name" value="Cyclin_PHO80-like"/>
</dbReference>
<dbReference type="AlphaFoldDB" id="A0AAD7IDD2"/>
<keyword evidence="4" id="KW-1185">Reference proteome</keyword>
<gene>
    <name evidence="3" type="ORF">B0H16DRAFT_1235762</name>
</gene>
<accession>A0AAD7IDD2</accession>
<dbReference type="CDD" id="cd20557">
    <property type="entry name" value="CYCLIN_ScPCL1-like"/>
    <property type="match status" value="1"/>
</dbReference>
<dbReference type="GO" id="GO:0005634">
    <property type="term" value="C:nucleus"/>
    <property type="evidence" value="ECO:0007669"/>
    <property type="project" value="TreeGrafter"/>
</dbReference>
<dbReference type="GO" id="GO:0016538">
    <property type="term" value="F:cyclin-dependent protein serine/threonine kinase regulator activity"/>
    <property type="evidence" value="ECO:0007669"/>
    <property type="project" value="TreeGrafter"/>
</dbReference>
<reference evidence="3" key="1">
    <citation type="submission" date="2023-03" db="EMBL/GenBank/DDBJ databases">
        <title>Massive genome expansion in bonnet fungi (Mycena s.s.) driven by repeated elements and novel gene families across ecological guilds.</title>
        <authorList>
            <consortium name="Lawrence Berkeley National Laboratory"/>
            <person name="Harder C.B."/>
            <person name="Miyauchi S."/>
            <person name="Viragh M."/>
            <person name="Kuo A."/>
            <person name="Thoen E."/>
            <person name="Andreopoulos B."/>
            <person name="Lu D."/>
            <person name="Skrede I."/>
            <person name="Drula E."/>
            <person name="Henrissat B."/>
            <person name="Morin E."/>
            <person name="Kohler A."/>
            <person name="Barry K."/>
            <person name="LaButti K."/>
            <person name="Morin E."/>
            <person name="Salamov A."/>
            <person name="Lipzen A."/>
            <person name="Mereny Z."/>
            <person name="Hegedus B."/>
            <person name="Baldrian P."/>
            <person name="Stursova M."/>
            <person name="Weitz H."/>
            <person name="Taylor A."/>
            <person name="Grigoriev I.V."/>
            <person name="Nagy L.G."/>
            <person name="Martin F."/>
            <person name="Kauserud H."/>
        </authorList>
    </citation>
    <scope>NUCLEOTIDE SEQUENCE</scope>
    <source>
        <strain evidence="3">CBHHK182m</strain>
    </source>
</reference>
<keyword evidence="1" id="KW-0812">Transmembrane</keyword>
<dbReference type="EMBL" id="JARKIB010000106">
    <property type="protein sequence ID" value="KAJ7739519.1"/>
    <property type="molecule type" value="Genomic_DNA"/>
</dbReference>
<organism evidence="3 4">
    <name type="scientific">Mycena metata</name>
    <dbReference type="NCBI Taxonomy" id="1033252"/>
    <lineage>
        <taxon>Eukaryota</taxon>
        <taxon>Fungi</taxon>
        <taxon>Dikarya</taxon>
        <taxon>Basidiomycota</taxon>
        <taxon>Agaricomycotina</taxon>
        <taxon>Agaricomycetes</taxon>
        <taxon>Agaricomycetidae</taxon>
        <taxon>Agaricales</taxon>
        <taxon>Marasmiineae</taxon>
        <taxon>Mycenaceae</taxon>
        <taxon>Mycena</taxon>
    </lineage>
</organism>
<sequence>DYFFGRGDVAGTTSRFITHLFDCSLFPPQTARMNFYLPCFIAFIMHCANLHESVLFVALQLILRLRQRFPTDKGISGHRLFITAYMVSSKLLCDDCYPNKSWHEVSRGMYAVYEINKMERDFCRHLQWDLSIDNNNITELRTMLYRDFSPTSP</sequence>
<feature type="transmembrane region" description="Helical" evidence="1">
    <location>
        <begin position="35"/>
        <end position="63"/>
    </location>
</feature>
<evidence type="ECO:0000313" key="3">
    <source>
        <dbReference type="EMBL" id="KAJ7739519.1"/>
    </source>
</evidence>
<name>A0AAD7IDD2_9AGAR</name>
<evidence type="ECO:0000256" key="1">
    <source>
        <dbReference type="SAM" id="Phobius"/>
    </source>
</evidence>
<dbReference type="InterPro" id="IPR036915">
    <property type="entry name" value="Cyclin-like_sf"/>
</dbReference>
<feature type="non-terminal residue" evidence="3">
    <location>
        <position position="1"/>
    </location>
</feature>
<dbReference type="PANTHER" id="PTHR15615">
    <property type="match status" value="1"/>
</dbReference>
<dbReference type="GO" id="GO:0019901">
    <property type="term" value="F:protein kinase binding"/>
    <property type="evidence" value="ECO:0007669"/>
    <property type="project" value="InterPro"/>
</dbReference>
<feature type="non-terminal residue" evidence="3">
    <location>
        <position position="153"/>
    </location>
</feature>
<dbReference type="GO" id="GO:0000307">
    <property type="term" value="C:cyclin-dependent protein kinase holoenzyme complex"/>
    <property type="evidence" value="ECO:0007669"/>
    <property type="project" value="TreeGrafter"/>
</dbReference>
<dbReference type="SUPFAM" id="SSF47954">
    <property type="entry name" value="Cyclin-like"/>
    <property type="match status" value="1"/>
</dbReference>
<protein>
    <recommendedName>
        <fullName evidence="2">Cyclin N-terminal domain-containing protein</fullName>
    </recommendedName>
</protein>
<evidence type="ECO:0000259" key="2">
    <source>
        <dbReference type="Pfam" id="PF00134"/>
    </source>
</evidence>
<proteinExistence type="predicted"/>
<evidence type="ECO:0000313" key="4">
    <source>
        <dbReference type="Proteomes" id="UP001215598"/>
    </source>
</evidence>
<feature type="domain" description="Cyclin N-terminal" evidence="2">
    <location>
        <begin position="33"/>
        <end position="131"/>
    </location>
</feature>
<dbReference type="PANTHER" id="PTHR15615:SF108">
    <property type="entry name" value="PROTEIN CNPPD1"/>
    <property type="match status" value="1"/>
</dbReference>
<comment type="caution">
    <text evidence="3">The sequence shown here is derived from an EMBL/GenBank/DDBJ whole genome shotgun (WGS) entry which is preliminary data.</text>
</comment>
<dbReference type="Pfam" id="PF00134">
    <property type="entry name" value="Cyclin_N"/>
    <property type="match status" value="1"/>
</dbReference>
<dbReference type="InterPro" id="IPR006671">
    <property type="entry name" value="Cyclin_N"/>
</dbReference>
<keyword evidence="1" id="KW-1133">Transmembrane helix</keyword>
<keyword evidence="1" id="KW-0472">Membrane</keyword>
<dbReference type="Gene3D" id="1.10.472.10">
    <property type="entry name" value="Cyclin-like"/>
    <property type="match status" value="1"/>
</dbReference>